<feature type="domain" description="PAC" evidence="7">
    <location>
        <begin position="117"/>
        <end position="171"/>
    </location>
</feature>
<dbReference type="GO" id="GO:0005634">
    <property type="term" value="C:nucleus"/>
    <property type="evidence" value="ECO:0007669"/>
    <property type="project" value="TreeGrafter"/>
</dbReference>
<sequence>MPVEQGIIDAATKVDREKLLSIQKALSNGLCGGPVASYSQIPASLMTSLANIEQSFVLVDAQQEDMPIVHVGDAFLEMTGYARNEIMGRNCRFLQGPGTDMDEVHRIQTAIRGNPPQPVTVTLLNYRRNGTPFWNSLFISPIRGSCGKVVYFVGVQLDVSQEVTLKEIGLSSASVSRRKLSIAQRLAHSSTVGKVKIAVRALAGGERGLRRDIQYSDLHHKILEDLS</sequence>
<evidence type="ECO:0000256" key="4">
    <source>
        <dbReference type="ARBA" id="ARBA00022643"/>
    </source>
</evidence>
<evidence type="ECO:0000259" key="7">
    <source>
        <dbReference type="PROSITE" id="PS50113"/>
    </source>
</evidence>
<accession>A0A126WXE7</accession>
<dbReference type="InterPro" id="IPR000014">
    <property type="entry name" value="PAS"/>
</dbReference>
<dbReference type="SMART" id="SM00086">
    <property type="entry name" value="PAC"/>
    <property type="match status" value="1"/>
</dbReference>
<evidence type="ECO:0000259" key="6">
    <source>
        <dbReference type="PROSITE" id="PS50112"/>
    </source>
</evidence>
<dbReference type="GO" id="GO:0009637">
    <property type="term" value="P:response to blue light"/>
    <property type="evidence" value="ECO:0007669"/>
    <property type="project" value="UniProtKB-ARBA"/>
</dbReference>
<feature type="domain" description="PAS" evidence="6">
    <location>
        <begin position="41"/>
        <end position="90"/>
    </location>
</feature>
<dbReference type="InterPro" id="IPR000700">
    <property type="entry name" value="PAS-assoc_C"/>
</dbReference>
<name>A0A126WXE7_CODFR</name>
<dbReference type="AlphaFoldDB" id="A0A126WXE7"/>
<dbReference type="PROSITE" id="PS50113">
    <property type="entry name" value="PAC"/>
    <property type="match status" value="1"/>
</dbReference>
<evidence type="ECO:0000256" key="3">
    <source>
        <dbReference type="ARBA" id="ARBA00022630"/>
    </source>
</evidence>
<dbReference type="PANTHER" id="PTHR47429:SF2">
    <property type="entry name" value="PROTEIN TWIN LOV 1"/>
    <property type="match status" value="1"/>
</dbReference>
<evidence type="ECO:0000313" key="8">
    <source>
        <dbReference type="EMBL" id="AML77245.1"/>
    </source>
</evidence>
<evidence type="ECO:0000256" key="1">
    <source>
        <dbReference type="ARBA" id="ARBA00022543"/>
    </source>
</evidence>
<keyword evidence="4" id="KW-0288">FMN</keyword>
<keyword evidence="5" id="KW-0157">Chromophore</keyword>
<dbReference type="Gene3D" id="3.30.450.20">
    <property type="entry name" value="PAS domain"/>
    <property type="match status" value="1"/>
</dbReference>
<dbReference type="EMBL" id="KU699245">
    <property type="protein sequence ID" value="AML77245.1"/>
    <property type="molecule type" value="mRNA"/>
</dbReference>
<dbReference type="CDD" id="cd00130">
    <property type="entry name" value="PAS"/>
    <property type="match status" value="1"/>
</dbReference>
<evidence type="ECO:0000256" key="2">
    <source>
        <dbReference type="ARBA" id="ARBA00022606"/>
    </source>
</evidence>
<reference evidence="8" key="1">
    <citation type="journal article" date="2016" name="Proc. Natl. Acad. Sci. U.S.A.">
        <title>Functional and topological diversity of LOV domain photoreceptors.</title>
        <authorList>
            <person name="Glantz S.T."/>
            <person name="Carpenter E.J."/>
            <person name="Melkonian M."/>
            <person name="Gardner K.H."/>
            <person name="Boyden E.S."/>
            <person name="Wong G.K."/>
            <person name="Chow B.Y."/>
        </authorList>
    </citation>
    <scope>NUCLEOTIDE SEQUENCE</scope>
    <source>
        <strain evidence="8">GYBH_2003402</strain>
    </source>
</reference>
<keyword evidence="1" id="KW-0600">Photoreceptor protein</keyword>
<proteinExistence type="evidence at transcript level"/>
<dbReference type="InterPro" id="IPR001610">
    <property type="entry name" value="PAC"/>
</dbReference>
<dbReference type="GO" id="GO:0009881">
    <property type="term" value="F:photoreceptor activity"/>
    <property type="evidence" value="ECO:0007669"/>
    <property type="project" value="UniProtKB-KW"/>
</dbReference>
<keyword evidence="3" id="KW-0285">Flavoprotein</keyword>
<keyword evidence="1" id="KW-0675">Receptor</keyword>
<dbReference type="InterPro" id="IPR035965">
    <property type="entry name" value="PAS-like_dom_sf"/>
</dbReference>
<protein>
    <submittedName>
        <fullName evidence="8">Putative LOV domain-containing protein</fullName>
    </submittedName>
</protein>
<dbReference type="PROSITE" id="PS50112">
    <property type="entry name" value="PAS"/>
    <property type="match status" value="1"/>
</dbReference>
<keyword evidence="2" id="KW-0716">Sensory transduction</keyword>
<dbReference type="PANTHER" id="PTHR47429">
    <property type="entry name" value="PROTEIN TWIN LOV 1"/>
    <property type="match status" value="1"/>
</dbReference>
<dbReference type="SUPFAM" id="SSF55785">
    <property type="entry name" value="PYP-like sensor domain (PAS domain)"/>
    <property type="match status" value="1"/>
</dbReference>
<dbReference type="Pfam" id="PF13426">
    <property type="entry name" value="PAS_9"/>
    <property type="match status" value="1"/>
</dbReference>
<evidence type="ECO:0000256" key="5">
    <source>
        <dbReference type="ARBA" id="ARBA00022991"/>
    </source>
</evidence>
<dbReference type="NCBIfam" id="TIGR00229">
    <property type="entry name" value="sensory_box"/>
    <property type="match status" value="1"/>
</dbReference>
<organism evidence="8">
    <name type="scientific">Codium fragile</name>
    <name type="common">Dead man's fingers</name>
    <name type="synonym">Green alga</name>
    <dbReference type="NCBI Taxonomy" id="3133"/>
    <lineage>
        <taxon>Eukaryota</taxon>
        <taxon>Viridiplantae</taxon>
        <taxon>Chlorophyta</taxon>
        <taxon>core chlorophytes</taxon>
        <taxon>Ulvophyceae</taxon>
        <taxon>TCBD clade</taxon>
        <taxon>Bryopsidales</taxon>
        <taxon>Bryopsidineae</taxon>
        <taxon>Codiaceae</taxon>
        <taxon>Codium</taxon>
    </lineage>
</organism>